<feature type="transmembrane region" description="Helical" evidence="1">
    <location>
        <begin position="37"/>
        <end position="58"/>
    </location>
</feature>
<evidence type="ECO:0000313" key="2">
    <source>
        <dbReference type="EMBL" id="SEN27956.1"/>
    </source>
</evidence>
<sequence>MIFQPVPRFTLSFWNIAVFQQKIPTKIFNFSWGIKKLGHPIFFTMFAIYIIYIDIIVFN</sequence>
<gene>
    <name evidence="2" type="ORF">SAMN05192574_102990</name>
</gene>
<evidence type="ECO:0000256" key="1">
    <source>
        <dbReference type="SAM" id="Phobius"/>
    </source>
</evidence>
<keyword evidence="1" id="KW-0812">Transmembrane</keyword>
<keyword evidence="3" id="KW-1185">Reference proteome</keyword>
<evidence type="ECO:0000313" key="3">
    <source>
        <dbReference type="Proteomes" id="UP000198942"/>
    </source>
</evidence>
<reference evidence="3" key="1">
    <citation type="submission" date="2016-10" db="EMBL/GenBank/DDBJ databases">
        <authorList>
            <person name="Varghese N."/>
            <person name="Submissions S."/>
        </authorList>
    </citation>
    <scope>NUCLEOTIDE SEQUENCE [LARGE SCALE GENOMIC DNA]</scope>
    <source>
        <strain evidence="3">Gh-48</strain>
    </source>
</reference>
<protein>
    <submittedName>
        <fullName evidence="2">Uncharacterized protein</fullName>
    </submittedName>
</protein>
<dbReference type="Proteomes" id="UP000198942">
    <property type="component" value="Unassembled WGS sequence"/>
</dbReference>
<dbReference type="AlphaFoldDB" id="A0A1H8F8T6"/>
<keyword evidence="1" id="KW-0472">Membrane</keyword>
<name>A0A1H8F8T6_9SPHI</name>
<accession>A0A1H8F8T6</accession>
<dbReference type="EMBL" id="FOCL01000002">
    <property type="protein sequence ID" value="SEN27956.1"/>
    <property type="molecule type" value="Genomic_DNA"/>
</dbReference>
<dbReference type="STRING" id="551995.SAMN05192574_102990"/>
<organism evidence="2 3">
    <name type="scientific">Mucilaginibacter gossypiicola</name>
    <dbReference type="NCBI Taxonomy" id="551995"/>
    <lineage>
        <taxon>Bacteria</taxon>
        <taxon>Pseudomonadati</taxon>
        <taxon>Bacteroidota</taxon>
        <taxon>Sphingobacteriia</taxon>
        <taxon>Sphingobacteriales</taxon>
        <taxon>Sphingobacteriaceae</taxon>
        <taxon>Mucilaginibacter</taxon>
    </lineage>
</organism>
<keyword evidence="1" id="KW-1133">Transmembrane helix</keyword>
<proteinExistence type="predicted"/>